<dbReference type="Proteomes" id="UP000045285">
    <property type="component" value="Unassembled WGS sequence"/>
</dbReference>
<protein>
    <submittedName>
        <fullName evidence="1">Uncharacterized protein</fullName>
    </submittedName>
</protein>
<gene>
    <name evidence="1" type="ORF">MPL3356_40147</name>
</gene>
<evidence type="ECO:0000313" key="1">
    <source>
        <dbReference type="EMBL" id="CDX22926.1"/>
    </source>
</evidence>
<dbReference type="AlphaFoldDB" id="A0A090FVK6"/>
<reference evidence="2" key="1">
    <citation type="submission" date="2014-08" db="EMBL/GenBank/DDBJ databases">
        <authorList>
            <person name="Moulin L."/>
        </authorList>
    </citation>
    <scope>NUCLEOTIDE SEQUENCE [LARGE SCALE GENOMIC DNA]</scope>
</reference>
<accession>A0A090FVK6</accession>
<organism evidence="1 2">
    <name type="scientific">Mesorhizobium plurifarium</name>
    <dbReference type="NCBI Taxonomy" id="69974"/>
    <lineage>
        <taxon>Bacteria</taxon>
        <taxon>Pseudomonadati</taxon>
        <taxon>Pseudomonadota</taxon>
        <taxon>Alphaproteobacteria</taxon>
        <taxon>Hyphomicrobiales</taxon>
        <taxon>Phyllobacteriaceae</taxon>
        <taxon>Mesorhizobium</taxon>
    </lineage>
</organism>
<proteinExistence type="predicted"/>
<dbReference type="EMBL" id="CCMZ01000034">
    <property type="protein sequence ID" value="CDX22926.1"/>
    <property type="molecule type" value="Genomic_DNA"/>
</dbReference>
<keyword evidence="2" id="KW-1185">Reference proteome</keyword>
<sequence>MVSARPRICVMRRPIKRRTTHVNELTVAEATENIYASLRADNADLDAHIATLKAALAREGKKQAVFDPAKLAQNNRAGRKLMQAYFRQRGISVSFSE</sequence>
<evidence type="ECO:0000313" key="2">
    <source>
        <dbReference type="Proteomes" id="UP000045285"/>
    </source>
</evidence>
<name>A0A090FVK6_MESPL</name>